<comment type="caution">
    <text evidence="2">The sequence shown here is derived from an EMBL/GenBank/DDBJ whole genome shotgun (WGS) entry which is preliminary data.</text>
</comment>
<evidence type="ECO:0000256" key="1">
    <source>
        <dbReference type="SAM" id="Phobius"/>
    </source>
</evidence>
<feature type="transmembrane region" description="Helical" evidence="1">
    <location>
        <begin position="208"/>
        <end position="233"/>
    </location>
</feature>
<feature type="transmembrane region" description="Helical" evidence="1">
    <location>
        <begin position="285"/>
        <end position="306"/>
    </location>
</feature>
<feature type="transmembrane region" description="Helical" evidence="1">
    <location>
        <begin position="245"/>
        <end position="265"/>
    </location>
</feature>
<dbReference type="STRING" id="314283.MED297_05494"/>
<keyword evidence="1" id="KW-0472">Membrane</keyword>
<keyword evidence="3" id="KW-1185">Reference proteome</keyword>
<dbReference type="Proteomes" id="UP000005953">
    <property type="component" value="Unassembled WGS sequence"/>
</dbReference>
<proteinExistence type="predicted"/>
<gene>
    <name evidence="2" type="ORF">MED297_05494</name>
</gene>
<dbReference type="RefSeq" id="WP_008048192.1">
    <property type="nucleotide sequence ID" value="NZ_CH724155.1"/>
</dbReference>
<dbReference type="HOGENOM" id="CLU_882420_0_0_6"/>
<protein>
    <submittedName>
        <fullName evidence="2">Uncharacterized protein</fullName>
    </submittedName>
</protein>
<keyword evidence="1" id="KW-0812">Transmembrane</keyword>
<evidence type="ECO:0000313" key="2">
    <source>
        <dbReference type="EMBL" id="EAR07381.1"/>
    </source>
</evidence>
<accession>A4BKI2</accession>
<feature type="transmembrane region" description="Helical" evidence="1">
    <location>
        <begin position="171"/>
        <end position="188"/>
    </location>
</feature>
<dbReference type="AlphaFoldDB" id="A4BKI2"/>
<dbReference type="OrthoDB" id="116789at2"/>
<feature type="transmembrane region" description="Helical" evidence="1">
    <location>
        <begin position="87"/>
        <end position="106"/>
    </location>
</feature>
<feature type="transmembrane region" description="Helical" evidence="1">
    <location>
        <begin position="118"/>
        <end position="139"/>
    </location>
</feature>
<name>A4BKI2_9GAMM</name>
<dbReference type="EMBL" id="AAOE01000045">
    <property type="protein sequence ID" value="EAR07381.1"/>
    <property type="molecule type" value="Genomic_DNA"/>
</dbReference>
<sequence length="315" mass="35059">MDLIRAYADKVAGYLPRRIRQETADELYDSLSEQFEERQSHDDECDPMVFVQQQPHPIRMATQLGQNESLYLIGPGFYLSFIEAIKMTALVVAVLHVALFAVSAWTSDNLVQAFIQSLFGVPETLGNAVVIIALIFFVLERSGERASWLDRWNAEDLAATEHAPISKTESLIEINVSAIGFLLFSGAIELPSLADHDGIWLTDLTFNLPGALLMVLCGLLLLDVLFGAVKLVRSVWIPRFRQIQCLLNGVWMVILVLVIDQQPLLSSLNDVDTRVLTGIETGINVALLIAIVVMAWESATHLYQLYVKKAGLKVH</sequence>
<organism evidence="2 3">
    <name type="scientific">Reinekea blandensis MED297</name>
    <dbReference type="NCBI Taxonomy" id="314283"/>
    <lineage>
        <taxon>Bacteria</taxon>
        <taxon>Pseudomonadati</taxon>
        <taxon>Pseudomonadota</taxon>
        <taxon>Gammaproteobacteria</taxon>
        <taxon>Oceanospirillales</taxon>
        <taxon>Saccharospirillaceae</taxon>
        <taxon>Reinekea</taxon>
    </lineage>
</organism>
<evidence type="ECO:0000313" key="3">
    <source>
        <dbReference type="Proteomes" id="UP000005953"/>
    </source>
</evidence>
<reference evidence="2 3" key="1">
    <citation type="submission" date="2006-02" db="EMBL/GenBank/DDBJ databases">
        <authorList>
            <person name="Pinhassi J."/>
            <person name="Pedros-Alio C."/>
            <person name="Ferriera S."/>
            <person name="Johnson J."/>
            <person name="Kravitz S."/>
            <person name="Halpern A."/>
            <person name="Remington K."/>
            <person name="Beeson K."/>
            <person name="Tran B."/>
            <person name="Rogers Y.-H."/>
            <person name="Friedman R."/>
            <person name="Venter J.C."/>
        </authorList>
    </citation>
    <scope>NUCLEOTIDE SEQUENCE [LARGE SCALE GENOMIC DNA]</scope>
    <source>
        <strain evidence="2 3">MED297</strain>
    </source>
</reference>
<keyword evidence="1" id="KW-1133">Transmembrane helix</keyword>